<keyword evidence="2" id="KW-1185">Reference proteome</keyword>
<dbReference type="EMBL" id="MU275840">
    <property type="protein sequence ID" value="KAI0053396.1"/>
    <property type="molecule type" value="Genomic_DNA"/>
</dbReference>
<reference evidence="1" key="2">
    <citation type="journal article" date="2022" name="New Phytol.">
        <title>Evolutionary transition to the ectomycorrhizal habit in the genomes of a hyperdiverse lineage of mushroom-forming fungi.</title>
        <authorList>
            <person name="Looney B."/>
            <person name="Miyauchi S."/>
            <person name="Morin E."/>
            <person name="Drula E."/>
            <person name="Courty P.E."/>
            <person name="Kohler A."/>
            <person name="Kuo A."/>
            <person name="LaButti K."/>
            <person name="Pangilinan J."/>
            <person name="Lipzen A."/>
            <person name="Riley R."/>
            <person name="Andreopoulos W."/>
            <person name="He G."/>
            <person name="Johnson J."/>
            <person name="Nolan M."/>
            <person name="Tritt A."/>
            <person name="Barry K.W."/>
            <person name="Grigoriev I.V."/>
            <person name="Nagy L.G."/>
            <person name="Hibbett D."/>
            <person name="Henrissat B."/>
            <person name="Matheny P.B."/>
            <person name="Labbe J."/>
            <person name="Martin F.M."/>
        </authorList>
    </citation>
    <scope>NUCLEOTIDE SEQUENCE</scope>
    <source>
        <strain evidence="1">FP105234-sp</strain>
    </source>
</reference>
<organism evidence="1 2">
    <name type="scientific">Auriscalpium vulgare</name>
    <dbReference type="NCBI Taxonomy" id="40419"/>
    <lineage>
        <taxon>Eukaryota</taxon>
        <taxon>Fungi</taxon>
        <taxon>Dikarya</taxon>
        <taxon>Basidiomycota</taxon>
        <taxon>Agaricomycotina</taxon>
        <taxon>Agaricomycetes</taxon>
        <taxon>Russulales</taxon>
        <taxon>Auriscalpiaceae</taxon>
        <taxon>Auriscalpium</taxon>
    </lineage>
</organism>
<evidence type="ECO:0000313" key="2">
    <source>
        <dbReference type="Proteomes" id="UP000814033"/>
    </source>
</evidence>
<accession>A0ACB8SBW7</accession>
<name>A0ACB8SBW7_9AGAM</name>
<reference evidence="1" key="1">
    <citation type="submission" date="2021-02" db="EMBL/GenBank/DDBJ databases">
        <authorList>
            <consortium name="DOE Joint Genome Institute"/>
            <person name="Ahrendt S."/>
            <person name="Looney B.P."/>
            <person name="Miyauchi S."/>
            <person name="Morin E."/>
            <person name="Drula E."/>
            <person name="Courty P.E."/>
            <person name="Chicoki N."/>
            <person name="Fauchery L."/>
            <person name="Kohler A."/>
            <person name="Kuo A."/>
            <person name="Labutti K."/>
            <person name="Pangilinan J."/>
            <person name="Lipzen A."/>
            <person name="Riley R."/>
            <person name="Andreopoulos W."/>
            <person name="He G."/>
            <person name="Johnson J."/>
            <person name="Barry K.W."/>
            <person name="Grigoriev I.V."/>
            <person name="Nagy L."/>
            <person name="Hibbett D."/>
            <person name="Henrissat B."/>
            <person name="Matheny P.B."/>
            <person name="Labbe J."/>
            <person name="Martin F."/>
        </authorList>
    </citation>
    <scope>NUCLEOTIDE SEQUENCE</scope>
    <source>
        <strain evidence="1">FP105234-sp</strain>
    </source>
</reference>
<protein>
    <submittedName>
        <fullName evidence="1">Uncharacterized protein</fullName>
    </submittedName>
</protein>
<proteinExistence type="predicted"/>
<sequence length="289" mass="31270">MPTQRASLTPQLGRRELHRGHGVQMGLAGTRSASPGRSLEYRCLGACSRSVSFCALLLRCGELRGRRAACRATAADAQLVGESESLSDSGHLGPEQQFAHTVKLNAVRKTSAQGPVRLTWPWPPSAGTRRAGRHVRPAPTHNICGQGTVPDLPDACSSLSLPIHPSLGAPVREMRCAPAAYISVDVGPVDARPRLDGRLDNRSYMETRAGCSCIVAERLQGLQRILLMHILRMRRIREGFAPADISHFVNILPARPSHECMYVCAGPCTGTSHSEQQTTSPPRLTRPAL</sequence>
<dbReference type="Proteomes" id="UP000814033">
    <property type="component" value="Unassembled WGS sequence"/>
</dbReference>
<comment type="caution">
    <text evidence="1">The sequence shown here is derived from an EMBL/GenBank/DDBJ whole genome shotgun (WGS) entry which is preliminary data.</text>
</comment>
<gene>
    <name evidence="1" type="ORF">FA95DRAFT_738375</name>
</gene>
<evidence type="ECO:0000313" key="1">
    <source>
        <dbReference type="EMBL" id="KAI0053396.1"/>
    </source>
</evidence>